<organism evidence="1 2">
    <name type="scientific">Geopseudomonas aromaticivorans</name>
    <dbReference type="NCBI Taxonomy" id="2849492"/>
    <lineage>
        <taxon>Bacteria</taxon>
        <taxon>Pseudomonadati</taxon>
        <taxon>Pseudomonadota</taxon>
        <taxon>Gammaproteobacteria</taxon>
        <taxon>Pseudomonadales</taxon>
        <taxon>Pseudomonadaceae</taxon>
        <taxon>Geopseudomonas</taxon>
    </lineage>
</organism>
<protein>
    <submittedName>
        <fullName evidence="1">Uncharacterized protein</fullName>
    </submittedName>
</protein>
<comment type="caution">
    <text evidence="1">The sequence shown here is derived from an EMBL/GenBank/DDBJ whole genome shotgun (WGS) entry which is preliminary data.</text>
</comment>
<name>A0ABS6MWN6_9GAMM</name>
<dbReference type="EMBL" id="JAHRGL010000021">
    <property type="protein sequence ID" value="MBV2133191.1"/>
    <property type="molecule type" value="Genomic_DNA"/>
</dbReference>
<sequence>MTELITKAELTAIKADSYSREKLRRQALWAMTHRERRAHALACLDLIERLDHEAPIGEAATWTLGDVARLVPVSRRDNPPLEVVRPDDIPEPWRSRMATASIGSTMCSAFPGYYVDDWRTFLRLWRLEHEQLHEYRLDRP</sequence>
<proteinExistence type="predicted"/>
<evidence type="ECO:0000313" key="2">
    <source>
        <dbReference type="Proteomes" id="UP000813068"/>
    </source>
</evidence>
<reference evidence="1 2" key="1">
    <citation type="submission" date="2021-06" db="EMBL/GenBank/DDBJ databases">
        <title>Differences between aerobic and microaerobic xylene degrading microbial communities.</title>
        <authorList>
            <person name="Banerjee S."/>
            <person name="Tancsics A."/>
        </authorList>
    </citation>
    <scope>NUCLEOTIDE SEQUENCE [LARGE SCALE GENOMIC DNA]</scope>
    <source>
        <strain evidence="1 2">MAP12</strain>
    </source>
</reference>
<dbReference type="RefSeq" id="WP_217681652.1">
    <property type="nucleotide sequence ID" value="NZ_JAHRGL010000021.1"/>
</dbReference>
<accession>A0ABS6MWN6</accession>
<evidence type="ECO:0000313" key="1">
    <source>
        <dbReference type="EMBL" id="MBV2133191.1"/>
    </source>
</evidence>
<dbReference type="Proteomes" id="UP000813068">
    <property type="component" value="Unassembled WGS sequence"/>
</dbReference>
<keyword evidence="2" id="KW-1185">Reference proteome</keyword>
<gene>
    <name evidence="1" type="ORF">KRX52_10300</name>
</gene>